<name>X0ULB3_9ZZZZ</name>
<comment type="caution">
    <text evidence="1">The sequence shown here is derived from an EMBL/GenBank/DDBJ whole genome shotgun (WGS) entry which is preliminary data.</text>
</comment>
<evidence type="ECO:0008006" key="2">
    <source>
        <dbReference type="Google" id="ProtNLM"/>
    </source>
</evidence>
<dbReference type="Pfam" id="PF11185">
    <property type="entry name" value="DUF2971"/>
    <property type="match status" value="1"/>
</dbReference>
<sequence length="267" mass="30701">PGQIVYQECQNILHGRTNRQQIMKDIDINGGFEALVDRDSNVLVTGMYEALPHDGLYITSFCGESKDEYVNTNGVLSQWRGYGRDGGFALLFDTRSLECVLAEEFQRFDYSDGYLADVVYSDDRERFESEFTHELSRMREYIRAMIKCIYAGALDPAVQNDTGALHAFISCISRYKHRGFKEENEVRICAYRAVHNEGCLNLRKSDKDQLKPEKERKFRKTNGECVPYIELFDSLDQDLPIEQIIVGPHQNKEARVSALKVMLRGKN</sequence>
<feature type="non-terminal residue" evidence="1">
    <location>
        <position position="267"/>
    </location>
</feature>
<evidence type="ECO:0000313" key="1">
    <source>
        <dbReference type="EMBL" id="GAG06589.1"/>
    </source>
</evidence>
<reference evidence="1" key="1">
    <citation type="journal article" date="2014" name="Front. Microbiol.">
        <title>High frequency of phylogenetically diverse reductive dehalogenase-homologous genes in deep subseafloor sedimentary metagenomes.</title>
        <authorList>
            <person name="Kawai M."/>
            <person name="Futagami T."/>
            <person name="Toyoda A."/>
            <person name="Takaki Y."/>
            <person name="Nishi S."/>
            <person name="Hori S."/>
            <person name="Arai W."/>
            <person name="Tsubouchi T."/>
            <person name="Morono Y."/>
            <person name="Uchiyama I."/>
            <person name="Ito T."/>
            <person name="Fujiyama A."/>
            <person name="Inagaki F."/>
            <person name="Takami H."/>
        </authorList>
    </citation>
    <scope>NUCLEOTIDE SEQUENCE</scope>
    <source>
        <strain evidence="1">Expedition CK06-06</strain>
    </source>
</reference>
<protein>
    <recommendedName>
        <fullName evidence="2">DUF2971 domain-containing protein</fullName>
    </recommendedName>
</protein>
<dbReference type="InterPro" id="IPR021352">
    <property type="entry name" value="DUF2971"/>
</dbReference>
<dbReference type="AlphaFoldDB" id="X0ULB3"/>
<proteinExistence type="predicted"/>
<dbReference type="EMBL" id="BARS01025654">
    <property type="protein sequence ID" value="GAG06589.1"/>
    <property type="molecule type" value="Genomic_DNA"/>
</dbReference>
<accession>X0ULB3</accession>
<organism evidence="1">
    <name type="scientific">marine sediment metagenome</name>
    <dbReference type="NCBI Taxonomy" id="412755"/>
    <lineage>
        <taxon>unclassified sequences</taxon>
        <taxon>metagenomes</taxon>
        <taxon>ecological metagenomes</taxon>
    </lineage>
</organism>
<gene>
    <name evidence="1" type="ORF">S01H1_40506</name>
</gene>
<feature type="non-terminal residue" evidence="1">
    <location>
        <position position="1"/>
    </location>
</feature>